<evidence type="ECO:0000256" key="7">
    <source>
        <dbReference type="ARBA" id="ARBA00023295"/>
    </source>
</evidence>
<dbReference type="FunFam" id="3.20.20.80:FF:000029">
    <property type="entry name" value="Beta-glucuronidase"/>
    <property type="match status" value="1"/>
</dbReference>
<comment type="catalytic activity">
    <reaction evidence="8">
        <text>a beta-D-glucuronoside + H2O = D-glucuronate + an alcohol</text>
        <dbReference type="Rhea" id="RHEA:17633"/>
        <dbReference type="ChEBI" id="CHEBI:15377"/>
        <dbReference type="ChEBI" id="CHEBI:30879"/>
        <dbReference type="ChEBI" id="CHEBI:58720"/>
        <dbReference type="ChEBI" id="CHEBI:83411"/>
        <dbReference type="EC" id="3.2.1.31"/>
    </reaction>
</comment>
<comment type="caution">
    <text evidence="13">The sequence shown here is derived from an EMBL/GenBank/DDBJ whole genome shotgun (WGS) entry which is preliminary data.</text>
</comment>
<dbReference type="InterPro" id="IPR008979">
    <property type="entry name" value="Galactose-bd-like_sf"/>
</dbReference>
<dbReference type="PANTHER" id="PTHR10066">
    <property type="entry name" value="BETA-GLUCURONIDASE"/>
    <property type="match status" value="1"/>
</dbReference>
<dbReference type="GO" id="GO:0005615">
    <property type="term" value="C:extracellular space"/>
    <property type="evidence" value="ECO:0007669"/>
    <property type="project" value="TreeGrafter"/>
</dbReference>
<proteinExistence type="inferred from homology"/>
<evidence type="ECO:0000313" key="13">
    <source>
        <dbReference type="EMBL" id="KAJ6627037.1"/>
    </source>
</evidence>
<gene>
    <name evidence="13" type="primary">GUSB_0</name>
    <name evidence="13" type="ORF">Bhyg_16663</name>
</gene>
<dbReference type="EC" id="3.2.1.31" evidence="3 8"/>
<sequence length="670" mass="78024">MFKLRKITYLGIVCALIVLGAISYVIYVVVSRSSVYDVRITGLLYPFESETREVVSLDGMWDFARSDTDKPSEGLQELWFSKDLWRSVNTTNIPVPSSFNDLDVFEKSRDHVGPVWYERKFFVPLSWSAQSVWLRFGSVHYEARVWINGDFVVQHTFGHLPFEVEVTNRLIFGKENRITVLCDNSLTSVSIPQGNIVEAHGDYGNVLLQQYDFDFFNYAGIHRSVHIYTTPKTYIKELNVDTSVDDDGHGHVTFEVISNERSITIFVKVNIYDKDMSLVASQFVADGGMRGVILINNVRKWWPYLMDADPGYLYTIEARLSTEGQEDIDIYRKKFGVRTLRWTDREFLINEKPVYFRGFGKHEDSDIRGKGLDLPLLTRDFSLLRWIGANAYRTTHYPYSEESMQFADEHGIMIIDECSFVQTNINMESYTEELLQNHKSNLGELIHRDRDHPSVVMWSIANEPRSEASNADWYFSEVARYTKQLDPSRPITASIDRSLDRDKSANHLDIVSFNRYNAWYSNAGRLDMITNNVVNEARRWHEKFTKPVIMSEYGGDTLEGLHLLPAFIWTEEFQMELFSRHFEAFDILRNEGFFIGEFVWNFADFQTKQGITRLNGNKKGVFTRNRQPKAIAQLLRSRYFDLAMEIDNLDDQVVDEYISLLQEKYYKTEL</sequence>
<evidence type="ECO:0000259" key="11">
    <source>
        <dbReference type="Pfam" id="PF02836"/>
    </source>
</evidence>
<evidence type="ECO:0000313" key="14">
    <source>
        <dbReference type="Proteomes" id="UP001151699"/>
    </source>
</evidence>
<dbReference type="NCBIfam" id="NF007538">
    <property type="entry name" value="PRK10150.1"/>
    <property type="match status" value="1"/>
</dbReference>
<keyword evidence="7 8" id="KW-0326">Glycosidase</keyword>
<comment type="similarity">
    <text evidence="2 8">Belongs to the glycosyl hydrolase 2 family.</text>
</comment>
<dbReference type="Pfam" id="PF02836">
    <property type="entry name" value="Glyco_hydro_2_C"/>
    <property type="match status" value="1"/>
</dbReference>
<dbReference type="EMBL" id="WJQU01003196">
    <property type="protein sequence ID" value="KAJ6627037.1"/>
    <property type="molecule type" value="Genomic_DNA"/>
</dbReference>
<reference evidence="13" key="1">
    <citation type="submission" date="2022-07" db="EMBL/GenBank/DDBJ databases">
        <authorList>
            <person name="Trinca V."/>
            <person name="Uliana J.V.C."/>
            <person name="Torres T.T."/>
            <person name="Ward R.J."/>
            <person name="Monesi N."/>
        </authorList>
    </citation>
    <scope>NUCLEOTIDE SEQUENCE</scope>
    <source>
        <strain evidence="13">HSMRA1968</strain>
        <tissue evidence="13">Whole embryos</tissue>
    </source>
</reference>
<dbReference type="Pfam" id="PF02837">
    <property type="entry name" value="Glyco_hydro_2_N"/>
    <property type="match status" value="1"/>
</dbReference>
<dbReference type="InterPro" id="IPR006101">
    <property type="entry name" value="Glyco_hydro_2"/>
</dbReference>
<evidence type="ECO:0000256" key="1">
    <source>
        <dbReference type="ARBA" id="ARBA00003025"/>
    </source>
</evidence>
<feature type="domain" description="Glycoside hydrolase family 2 immunoglobulin-like beta-sandwich" evidence="10">
    <location>
        <begin position="233"/>
        <end position="338"/>
    </location>
</feature>
<dbReference type="AlphaFoldDB" id="A0A9Q0MMJ0"/>
<comment type="subunit">
    <text evidence="8">Homotetramer.</text>
</comment>
<dbReference type="InterPro" id="IPR006104">
    <property type="entry name" value="Glyco_hydro_2_N"/>
</dbReference>
<evidence type="ECO:0000256" key="2">
    <source>
        <dbReference type="ARBA" id="ARBA00007401"/>
    </source>
</evidence>
<evidence type="ECO:0000256" key="6">
    <source>
        <dbReference type="ARBA" id="ARBA00022801"/>
    </source>
</evidence>
<name>A0A9Q0MMJ0_9DIPT</name>
<dbReference type="PROSITE" id="PS00719">
    <property type="entry name" value="GLYCOSYL_HYDROL_F2_1"/>
    <property type="match status" value="1"/>
</dbReference>
<dbReference type="Pfam" id="PF00703">
    <property type="entry name" value="Glyco_hydro_2"/>
    <property type="match status" value="1"/>
</dbReference>
<comment type="activity regulation">
    <text evidence="8">Inhibited by L-aspartic acid.</text>
</comment>
<dbReference type="PANTHER" id="PTHR10066:SF67">
    <property type="entry name" value="BETA-GLUCURONIDASE"/>
    <property type="match status" value="1"/>
</dbReference>
<feature type="domain" description="Glycoside hydrolase family 2 catalytic" evidence="11">
    <location>
        <begin position="343"/>
        <end position="641"/>
    </location>
</feature>
<feature type="transmembrane region" description="Helical" evidence="9">
    <location>
        <begin position="7"/>
        <end position="30"/>
    </location>
</feature>
<evidence type="ECO:0000256" key="4">
    <source>
        <dbReference type="ARBA" id="ARBA00016205"/>
    </source>
</evidence>
<dbReference type="Proteomes" id="UP001151699">
    <property type="component" value="Unassembled WGS sequence"/>
</dbReference>
<dbReference type="GO" id="GO:0004566">
    <property type="term" value="F:beta-glucuronidase activity"/>
    <property type="evidence" value="ECO:0007669"/>
    <property type="project" value="UniProtKB-EC"/>
</dbReference>
<dbReference type="Gene3D" id="2.60.120.260">
    <property type="entry name" value="Galactose-binding domain-like"/>
    <property type="match status" value="1"/>
</dbReference>
<dbReference type="InterPro" id="IPR036156">
    <property type="entry name" value="Beta-gal/glucu_dom_sf"/>
</dbReference>
<dbReference type="GO" id="GO:0005975">
    <property type="term" value="P:carbohydrate metabolic process"/>
    <property type="evidence" value="ECO:0007669"/>
    <property type="project" value="InterPro"/>
</dbReference>
<dbReference type="OrthoDB" id="408532at2759"/>
<evidence type="ECO:0000256" key="5">
    <source>
        <dbReference type="ARBA" id="ARBA00022729"/>
    </source>
</evidence>
<dbReference type="InterPro" id="IPR013783">
    <property type="entry name" value="Ig-like_fold"/>
</dbReference>
<dbReference type="PRINTS" id="PR00132">
    <property type="entry name" value="GLHYDRLASE2"/>
</dbReference>
<dbReference type="Gene3D" id="2.60.40.10">
    <property type="entry name" value="Immunoglobulins"/>
    <property type="match status" value="1"/>
</dbReference>
<keyword evidence="9" id="KW-1133">Transmembrane helix</keyword>
<keyword evidence="9" id="KW-0812">Transmembrane</keyword>
<keyword evidence="5" id="KW-0732">Signal</keyword>
<accession>A0A9Q0MMJ0</accession>
<evidence type="ECO:0000259" key="10">
    <source>
        <dbReference type="Pfam" id="PF00703"/>
    </source>
</evidence>
<dbReference type="GO" id="GO:0019391">
    <property type="term" value="P:glucuronoside catabolic process"/>
    <property type="evidence" value="ECO:0007669"/>
    <property type="project" value="TreeGrafter"/>
</dbReference>
<dbReference type="FunFam" id="2.60.120.260:FF:000027">
    <property type="entry name" value="Beta-glucuronidase"/>
    <property type="match status" value="1"/>
</dbReference>
<dbReference type="SUPFAM" id="SSF51445">
    <property type="entry name" value="(Trans)glycosidases"/>
    <property type="match status" value="1"/>
</dbReference>
<dbReference type="GO" id="GO:0030246">
    <property type="term" value="F:carbohydrate binding"/>
    <property type="evidence" value="ECO:0007669"/>
    <property type="project" value="TreeGrafter"/>
</dbReference>
<keyword evidence="9" id="KW-0472">Membrane</keyword>
<dbReference type="InterPro" id="IPR006102">
    <property type="entry name" value="Ig-like_GH2"/>
</dbReference>
<dbReference type="SUPFAM" id="SSF49303">
    <property type="entry name" value="beta-Galactosidase/glucuronidase domain"/>
    <property type="match status" value="1"/>
</dbReference>
<evidence type="ECO:0000256" key="3">
    <source>
        <dbReference type="ARBA" id="ARBA00012761"/>
    </source>
</evidence>
<keyword evidence="6 8" id="KW-0378">Hydrolase</keyword>
<dbReference type="SUPFAM" id="SSF49785">
    <property type="entry name" value="Galactose-binding domain-like"/>
    <property type="match status" value="1"/>
</dbReference>
<protein>
    <recommendedName>
        <fullName evidence="4 8">Beta-glucuronidase</fullName>
        <ecNumber evidence="3 8">3.2.1.31</ecNumber>
    </recommendedName>
</protein>
<evidence type="ECO:0000256" key="9">
    <source>
        <dbReference type="SAM" id="Phobius"/>
    </source>
</evidence>
<dbReference type="InterPro" id="IPR017853">
    <property type="entry name" value="GH"/>
</dbReference>
<comment type="function">
    <text evidence="1 8">Plays an important role in the degradation of dermatan and keratan sulfates.</text>
</comment>
<keyword evidence="8" id="KW-0458">Lysosome</keyword>
<evidence type="ECO:0000259" key="12">
    <source>
        <dbReference type="Pfam" id="PF02837"/>
    </source>
</evidence>
<feature type="domain" description="Glycosyl hydrolases family 2 sugar binding" evidence="12">
    <location>
        <begin position="56"/>
        <end position="231"/>
    </location>
</feature>
<dbReference type="Gene3D" id="3.20.20.80">
    <property type="entry name" value="Glycosidases"/>
    <property type="match status" value="1"/>
</dbReference>
<keyword evidence="14" id="KW-1185">Reference proteome</keyword>
<evidence type="ECO:0000256" key="8">
    <source>
        <dbReference type="RuleBase" id="RU361154"/>
    </source>
</evidence>
<dbReference type="InterPro" id="IPR006103">
    <property type="entry name" value="Glyco_hydro_2_cat"/>
</dbReference>
<organism evidence="13 14">
    <name type="scientific">Pseudolycoriella hygida</name>
    <dbReference type="NCBI Taxonomy" id="35572"/>
    <lineage>
        <taxon>Eukaryota</taxon>
        <taxon>Metazoa</taxon>
        <taxon>Ecdysozoa</taxon>
        <taxon>Arthropoda</taxon>
        <taxon>Hexapoda</taxon>
        <taxon>Insecta</taxon>
        <taxon>Pterygota</taxon>
        <taxon>Neoptera</taxon>
        <taxon>Endopterygota</taxon>
        <taxon>Diptera</taxon>
        <taxon>Nematocera</taxon>
        <taxon>Sciaroidea</taxon>
        <taxon>Sciaridae</taxon>
        <taxon>Pseudolycoriella</taxon>
    </lineage>
</organism>
<dbReference type="InterPro" id="IPR023230">
    <property type="entry name" value="Glyco_hydro_2_CS"/>
</dbReference>